<dbReference type="PANTHER" id="PTHR33374">
    <property type="entry name" value="ARABINOGALACTAN PROTEIN 20"/>
    <property type="match status" value="1"/>
</dbReference>
<reference evidence="3" key="1">
    <citation type="submission" date="2018-02" db="EMBL/GenBank/DDBJ databases">
        <title>Rhizophora mucronata_Transcriptome.</title>
        <authorList>
            <person name="Meera S.P."/>
            <person name="Sreeshan A."/>
            <person name="Augustine A."/>
        </authorList>
    </citation>
    <scope>NUCLEOTIDE SEQUENCE</scope>
    <source>
        <tissue evidence="3">Leaf</tissue>
    </source>
</reference>
<keyword evidence="1" id="KW-0812">Transmembrane</keyword>
<evidence type="ECO:0008006" key="4">
    <source>
        <dbReference type="Google" id="ProtNLM"/>
    </source>
</evidence>
<evidence type="ECO:0000256" key="1">
    <source>
        <dbReference type="SAM" id="Phobius"/>
    </source>
</evidence>
<protein>
    <recommendedName>
        <fullName evidence="4">Arabinogalactan peptide 16-like</fullName>
    </recommendedName>
</protein>
<evidence type="ECO:0000313" key="3">
    <source>
        <dbReference type="EMBL" id="MBX36506.1"/>
    </source>
</evidence>
<proteinExistence type="predicted"/>
<dbReference type="AlphaFoldDB" id="A0A2P2N249"/>
<sequence length="64" mass="6739">MGSAKLVALPIICFIFLAISQLGYGQVMAPSPAPEGPSNDGYTIDQGIAYVLMLLALAVTYLLH</sequence>
<dbReference type="EMBL" id="GGEC01056022">
    <property type="protein sequence ID" value="MBX36506.1"/>
    <property type="molecule type" value="Transcribed_RNA"/>
</dbReference>
<feature type="transmembrane region" description="Helical" evidence="1">
    <location>
        <begin position="41"/>
        <end position="63"/>
    </location>
</feature>
<keyword evidence="2" id="KW-0732">Signal</keyword>
<dbReference type="Pfam" id="PF06376">
    <property type="entry name" value="AGP"/>
    <property type="match status" value="1"/>
</dbReference>
<accession>A0A2P2N249</accession>
<dbReference type="InterPro" id="IPR009424">
    <property type="entry name" value="AGP16/20/22/41"/>
</dbReference>
<feature type="chain" id="PRO_5015191709" description="Arabinogalactan peptide 16-like" evidence="2">
    <location>
        <begin position="26"/>
        <end position="64"/>
    </location>
</feature>
<name>A0A2P2N249_RHIMU</name>
<feature type="signal peptide" evidence="2">
    <location>
        <begin position="1"/>
        <end position="25"/>
    </location>
</feature>
<keyword evidence="1" id="KW-0472">Membrane</keyword>
<organism evidence="3">
    <name type="scientific">Rhizophora mucronata</name>
    <name type="common">Asiatic mangrove</name>
    <dbReference type="NCBI Taxonomy" id="61149"/>
    <lineage>
        <taxon>Eukaryota</taxon>
        <taxon>Viridiplantae</taxon>
        <taxon>Streptophyta</taxon>
        <taxon>Embryophyta</taxon>
        <taxon>Tracheophyta</taxon>
        <taxon>Spermatophyta</taxon>
        <taxon>Magnoliopsida</taxon>
        <taxon>eudicotyledons</taxon>
        <taxon>Gunneridae</taxon>
        <taxon>Pentapetalae</taxon>
        <taxon>rosids</taxon>
        <taxon>fabids</taxon>
        <taxon>Malpighiales</taxon>
        <taxon>Rhizophoraceae</taxon>
        <taxon>Rhizophora</taxon>
    </lineage>
</organism>
<evidence type="ECO:0000256" key="2">
    <source>
        <dbReference type="SAM" id="SignalP"/>
    </source>
</evidence>
<keyword evidence="1" id="KW-1133">Transmembrane helix</keyword>